<accession>A0AAP0F6M8</accession>
<dbReference type="AlphaFoldDB" id="A0AAP0F6M8"/>
<keyword evidence="2" id="KW-1185">Reference proteome</keyword>
<protein>
    <submittedName>
        <fullName evidence="1">Uncharacterized protein</fullName>
    </submittedName>
</protein>
<evidence type="ECO:0000313" key="2">
    <source>
        <dbReference type="Proteomes" id="UP001419268"/>
    </source>
</evidence>
<sequence>MVYFCRSSSMELIFDHVGVFGKKIEFFAKSYEPDNPIVVSEPKASVLLKVCMFSLMYI</sequence>
<dbReference type="Proteomes" id="UP001419268">
    <property type="component" value="Unassembled WGS sequence"/>
</dbReference>
<gene>
    <name evidence="1" type="ORF">Scep_021774</name>
</gene>
<dbReference type="EMBL" id="JBBNAG010000009">
    <property type="protein sequence ID" value="KAK9104930.1"/>
    <property type="molecule type" value="Genomic_DNA"/>
</dbReference>
<name>A0AAP0F6M8_9MAGN</name>
<evidence type="ECO:0000313" key="1">
    <source>
        <dbReference type="EMBL" id="KAK9104930.1"/>
    </source>
</evidence>
<organism evidence="1 2">
    <name type="scientific">Stephania cephalantha</name>
    <dbReference type="NCBI Taxonomy" id="152367"/>
    <lineage>
        <taxon>Eukaryota</taxon>
        <taxon>Viridiplantae</taxon>
        <taxon>Streptophyta</taxon>
        <taxon>Embryophyta</taxon>
        <taxon>Tracheophyta</taxon>
        <taxon>Spermatophyta</taxon>
        <taxon>Magnoliopsida</taxon>
        <taxon>Ranunculales</taxon>
        <taxon>Menispermaceae</taxon>
        <taxon>Menispermoideae</taxon>
        <taxon>Cissampelideae</taxon>
        <taxon>Stephania</taxon>
    </lineage>
</organism>
<reference evidence="1 2" key="1">
    <citation type="submission" date="2024-01" db="EMBL/GenBank/DDBJ databases">
        <title>Genome assemblies of Stephania.</title>
        <authorList>
            <person name="Yang L."/>
        </authorList>
    </citation>
    <scope>NUCLEOTIDE SEQUENCE [LARGE SCALE GENOMIC DNA]</scope>
    <source>
        <strain evidence="1">JXDWG</strain>
        <tissue evidence="1">Leaf</tissue>
    </source>
</reference>
<proteinExistence type="predicted"/>
<comment type="caution">
    <text evidence="1">The sequence shown here is derived from an EMBL/GenBank/DDBJ whole genome shotgun (WGS) entry which is preliminary data.</text>
</comment>